<evidence type="ECO:0000313" key="1">
    <source>
        <dbReference type="EMBL" id="PKT80578.1"/>
    </source>
</evidence>
<dbReference type="InterPro" id="IPR029044">
    <property type="entry name" value="Nucleotide-diphossugar_trans"/>
</dbReference>
<accession>A0A2N3PID0</accession>
<comment type="caution">
    <text evidence="1">The sequence shown here is derived from an EMBL/GenBank/DDBJ whole genome shotgun (WGS) entry which is preliminary data.</text>
</comment>
<dbReference type="EMBL" id="MBPK01000042">
    <property type="protein sequence ID" value="PKT80578.1"/>
    <property type="molecule type" value="Genomic_DNA"/>
</dbReference>
<dbReference type="Proteomes" id="UP000233350">
    <property type="component" value="Unassembled WGS sequence"/>
</dbReference>
<protein>
    <recommendedName>
        <fullName evidence="3">Beta-1,4-N-acetylgalactosaminyltransferase</fullName>
    </recommendedName>
</protein>
<reference evidence="1 2" key="1">
    <citation type="submission" date="2016-07" db="EMBL/GenBank/DDBJ databases">
        <title>Detection of Helicobacter winghamensis from caecal content of red fox (Vulpes vulpes).</title>
        <authorList>
            <person name="Zanoni R.G."/>
            <person name="Florio D."/>
            <person name="Caffara M."/>
            <person name="Renzi M."/>
            <person name="Parisi A."/>
            <person name="Pasquali F."/>
            <person name="Manfreda G."/>
        </authorList>
    </citation>
    <scope>NUCLEOTIDE SEQUENCE [LARGE SCALE GENOMIC DNA]</scope>
    <source>
        <strain evidence="1 2">295_13</strain>
    </source>
</reference>
<dbReference type="RefSeq" id="WP_101313184.1">
    <property type="nucleotide sequence ID" value="NZ_CP063530.1"/>
</dbReference>
<keyword evidence="2" id="KW-1185">Reference proteome</keyword>
<dbReference type="Pfam" id="PF06306">
    <property type="entry name" value="CgtA"/>
    <property type="match status" value="1"/>
</dbReference>
<evidence type="ECO:0008006" key="3">
    <source>
        <dbReference type="Google" id="ProtNLM"/>
    </source>
</evidence>
<dbReference type="Gene3D" id="3.90.550.10">
    <property type="entry name" value="Spore Coat Polysaccharide Biosynthesis Protein SpsA, Chain A"/>
    <property type="match status" value="1"/>
</dbReference>
<dbReference type="SUPFAM" id="SSF53448">
    <property type="entry name" value="Nucleotide-diphospho-sugar transferases"/>
    <property type="match status" value="1"/>
</dbReference>
<sequence length="336" mass="40210">MFEFYFRKILAEFLSAFIFDREKKRALRKKICDNHIFIPRDRLDSHIPANVLEKINAIENQHFITINKNISENPPPPHKGYFDFDKNSKNPKSRLNPWAYIRVKNEASTLQFSLESLLPAIQRGVIGYNDCTDGSEEIILDFCKKYPSFIPVKYPYEVQITNPENEHNKLYKYYKYVFSFIPKGEWFIKIDVDHIYDAKKLYKQFYLPKKAYDVLHLSRIDFHIYKDEIFVNRLHEACDQSLARNRFISWLPWIVETGGEIKYYERVAGGKNTNYYRSELCHYHFPYIKQSRKQITPPKDFIPLSEFKKTGFDTQKIDPKMLDEAHILKLYHNFNL</sequence>
<evidence type="ECO:0000313" key="2">
    <source>
        <dbReference type="Proteomes" id="UP000233350"/>
    </source>
</evidence>
<dbReference type="AlphaFoldDB" id="A0A2N3PID0"/>
<name>A0A2N3PID0_9HELI</name>
<gene>
    <name evidence="1" type="ORF">BCM31_03695</name>
</gene>
<dbReference type="STRING" id="556267.HWAG_00468"/>
<dbReference type="InterPro" id="IPR010446">
    <property type="entry name" value="GalNAc_Trfase_b"/>
</dbReference>
<proteinExistence type="predicted"/>
<organism evidence="1 2">
    <name type="scientific">Helicobacter winghamensis</name>
    <dbReference type="NCBI Taxonomy" id="157268"/>
    <lineage>
        <taxon>Bacteria</taxon>
        <taxon>Pseudomonadati</taxon>
        <taxon>Campylobacterota</taxon>
        <taxon>Epsilonproteobacteria</taxon>
        <taxon>Campylobacterales</taxon>
        <taxon>Helicobacteraceae</taxon>
        <taxon>Helicobacter</taxon>
    </lineage>
</organism>